<feature type="domain" description="HTH marR-type" evidence="1">
    <location>
        <begin position="1"/>
        <end position="96"/>
    </location>
</feature>
<name>A0A250VKW3_STROL</name>
<dbReference type="SUPFAM" id="SSF46785">
    <property type="entry name" value="Winged helix' DNA-binding domain"/>
    <property type="match status" value="1"/>
</dbReference>
<evidence type="ECO:0000313" key="2">
    <source>
        <dbReference type="EMBL" id="GAX54853.1"/>
    </source>
</evidence>
<dbReference type="PANTHER" id="PTHR33164">
    <property type="entry name" value="TRANSCRIPTIONAL REGULATOR, MARR FAMILY"/>
    <property type="match status" value="1"/>
</dbReference>
<evidence type="ECO:0000313" key="3">
    <source>
        <dbReference type="Proteomes" id="UP000217446"/>
    </source>
</evidence>
<comment type="caution">
    <text evidence="2">The sequence shown here is derived from an EMBL/GenBank/DDBJ whole genome shotgun (WGS) entry which is preliminary data.</text>
</comment>
<dbReference type="InterPro" id="IPR036390">
    <property type="entry name" value="WH_DNA-bd_sf"/>
</dbReference>
<gene>
    <name evidence="2" type="ORF">SO3561_06406</name>
</gene>
<keyword evidence="3" id="KW-1185">Reference proteome</keyword>
<dbReference type="Gene3D" id="1.10.10.10">
    <property type="entry name" value="Winged helix-like DNA-binding domain superfamily/Winged helix DNA-binding domain"/>
    <property type="match status" value="1"/>
</dbReference>
<sequence>MLGRRGAVRQSVLAQELGQAPRSVTQSVEALEREGLVERTADPHDGRSRLVRLAPEGAKALAAGTAAGEQVLREVFGPMGAEQLGNLDQLLDALRAGLSGGA</sequence>
<dbReference type="AlphaFoldDB" id="A0A250VKW3"/>
<dbReference type="Pfam" id="PF12802">
    <property type="entry name" value="MarR_2"/>
    <property type="match status" value="1"/>
</dbReference>
<proteinExistence type="predicted"/>
<dbReference type="PANTHER" id="PTHR33164:SF43">
    <property type="entry name" value="HTH-TYPE TRANSCRIPTIONAL REPRESSOR YETL"/>
    <property type="match status" value="1"/>
</dbReference>
<dbReference type="InterPro" id="IPR036388">
    <property type="entry name" value="WH-like_DNA-bd_sf"/>
</dbReference>
<dbReference type="PRINTS" id="PR00598">
    <property type="entry name" value="HTHMARR"/>
</dbReference>
<dbReference type="InterPro" id="IPR000835">
    <property type="entry name" value="HTH_MarR-typ"/>
</dbReference>
<dbReference type="GO" id="GO:0006950">
    <property type="term" value="P:response to stress"/>
    <property type="evidence" value="ECO:0007669"/>
    <property type="project" value="TreeGrafter"/>
</dbReference>
<dbReference type="PROSITE" id="PS50995">
    <property type="entry name" value="HTH_MARR_2"/>
    <property type="match status" value="1"/>
</dbReference>
<accession>A0A250VKW3</accession>
<dbReference type="GO" id="GO:0003700">
    <property type="term" value="F:DNA-binding transcription factor activity"/>
    <property type="evidence" value="ECO:0007669"/>
    <property type="project" value="InterPro"/>
</dbReference>
<reference evidence="3" key="1">
    <citation type="submission" date="2017-05" db="EMBL/GenBank/DDBJ databases">
        <title>Streptomyces olivochromogenes NBRC 3561 whole genome shotgun sequence.</title>
        <authorList>
            <person name="Dohra H."/>
            <person name="Kodani S."/>
        </authorList>
    </citation>
    <scope>NUCLEOTIDE SEQUENCE [LARGE SCALE GENOMIC DNA]</scope>
    <source>
        <strain evidence="3">NBRC 3561</strain>
    </source>
</reference>
<organism evidence="2 3">
    <name type="scientific">Streptomyces olivochromogenes</name>
    <dbReference type="NCBI Taxonomy" id="1963"/>
    <lineage>
        <taxon>Bacteria</taxon>
        <taxon>Bacillati</taxon>
        <taxon>Actinomycetota</taxon>
        <taxon>Actinomycetes</taxon>
        <taxon>Kitasatosporales</taxon>
        <taxon>Streptomycetaceae</taxon>
        <taxon>Streptomyces</taxon>
    </lineage>
</organism>
<dbReference type="Proteomes" id="UP000217446">
    <property type="component" value="Unassembled WGS sequence"/>
</dbReference>
<dbReference type="EMBL" id="BDQI01000016">
    <property type="protein sequence ID" value="GAX54853.1"/>
    <property type="molecule type" value="Genomic_DNA"/>
</dbReference>
<evidence type="ECO:0000259" key="1">
    <source>
        <dbReference type="PROSITE" id="PS50995"/>
    </source>
</evidence>
<dbReference type="InterPro" id="IPR039422">
    <property type="entry name" value="MarR/SlyA-like"/>
</dbReference>
<protein>
    <submittedName>
        <fullName evidence="2">MarR family transcriptional regulator</fullName>
    </submittedName>
</protein>
<dbReference type="SMART" id="SM00347">
    <property type="entry name" value="HTH_MARR"/>
    <property type="match status" value="1"/>
</dbReference>